<name>A0A381RZT8_9ZZZZ</name>
<dbReference type="SUPFAM" id="SSF161098">
    <property type="entry name" value="MetI-like"/>
    <property type="match status" value="2"/>
</dbReference>
<evidence type="ECO:0000256" key="4">
    <source>
        <dbReference type="ARBA" id="ARBA00022519"/>
    </source>
</evidence>
<evidence type="ECO:0000256" key="2">
    <source>
        <dbReference type="ARBA" id="ARBA00022448"/>
    </source>
</evidence>
<evidence type="ECO:0000256" key="5">
    <source>
        <dbReference type="ARBA" id="ARBA00022692"/>
    </source>
</evidence>
<keyword evidence="7 8" id="KW-0472">Membrane</keyword>
<feature type="transmembrane region" description="Helical" evidence="8">
    <location>
        <begin position="365"/>
        <end position="384"/>
    </location>
</feature>
<dbReference type="PROSITE" id="PS50928">
    <property type="entry name" value="ABC_TM1"/>
    <property type="match status" value="2"/>
</dbReference>
<organism evidence="10">
    <name type="scientific">marine metagenome</name>
    <dbReference type="NCBI Taxonomy" id="408172"/>
    <lineage>
        <taxon>unclassified sequences</taxon>
        <taxon>metagenomes</taxon>
        <taxon>ecological metagenomes</taxon>
    </lineage>
</organism>
<gene>
    <name evidence="10" type="ORF">METZ01_LOCUS47287</name>
</gene>
<sequence length="391" mass="41757">WLVLTLFTYPYVYLPVAARLSAMPTSLEENARLLGDTPGRAFRRVVLPQASSAIAAGSLLVFLYTVSDFGAVHLMRFETLTQTIFRTRLFDQDRSFTLALLLVALALAVVTAERRVARRSAPTEGISDRNALLVPLGRWKTAATGACALVLGLALVAPTVSLADWGLLPYLDGRAGTSLRLDWADVVGPTWSTIWISAVTAVVAVAVLLPVAYLLARHRSSVGGIANGVVVAGFAIPGLVVALSLIFWTLHASPFEFLIGSMPVLVFAYVVHFGAQALRTAQVAVTTVPQRMDDAARLLGAGRLRRVTTVDLPLMAPGLAAGAGLVMLSTMKELPATLLISPIGFRTLATEIWNTYEASFLAETAVLALVLVAISAVMTWLLVVRPGRFPA</sequence>
<comment type="subcellular location">
    <subcellularLocation>
        <location evidence="1">Cell inner membrane</location>
        <topology evidence="1">Multi-pass membrane protein</topology>
    </subcellularLocation>
</comment>
<keyword evidence="4" id="KW-0997">Cell inner membrane</keyword>
<feature type="transmembrane region" description="Helical" evidence="8">
    <location>
        <begin position="312"/>
        <end position="331"/>
    </location>
</feature>
<dbReference type="Gene3D" id="1.10.3720.10">
    <property type="entry name" value="MetI-like"/>
    <property type="match status" value="2"/>
</dbReference>
<proteinExistence type="predicted"/>
<feature type="transmembrane region" description="Helical" evidence="8">
    <location>
        <begin position="191"/>
        <end position="216"/>
    </location>
</feature>
<dbReference type="PANTHER" id="PTHR43357:SF3">
    <property type="entry name" value="FE(3+)-TRANSPORT SYSTEM PERMEASE PROTEIN FBPB 2"/>
    <property type="match status" value="1"/>
</dbReference>
<dbReference type="GO" id="GO:0055085">
    <property type="term" value="P:transmembrane transport"/>
    <property type="evidence" value="ECO:0007669"/>
    <property type="project" value="InterPro"/>
</dbReference>
<feature type="transmembrane region" description="Helical" evidence="8">
    <location>
        <begin position="146"/>
        <end position="171"/>
    </location>
</feature>
<keyword evidence="6 8" id="KW-1133">Transmembrane helix</keyword>
<dbReference type="GO" id="GO:0005886">
    <property type="term" value="C:plasma membrane"/>
    <property type="evidence" value="ECO:0007669"/>
    <property type="project" value="UniProtKB-SubCell"/>
</dbReference>
<evidence type="ECO:0000256" key="6">
    <source>
        <dbReference type="ARBA" id="ARBA00022989"/>
    </source>
</evidence>
<keyword evidence="5 8" id="KW-0812">Transmembrane</keyword>
<evidence type="ECO:0000256" key="8">
    <source>
        <dbReference type="SAM" id="Phobius"/>
    </source>
</evidence>
<feature type="domain" description="ABC transmembrane type-1" evidence="9">
    <location>
        <begin position="1"/>
        <end position="113"/>
    </location>
</feature>
<dbReference type="AlphaFoldDB" id="A0A381RZT8"/>
<dbReference type="InterPro" id="IPR035906">
    <property type="entry name" value="MetI-like_sf"/>
</dbReference>
<feature type="non-terminal residue" evidence="10">
    <location>
        <position position="1"/>
    </location>
</feature>
<reference evidence="10" key="1">
    <citation type="submission" date="2018-05" db="EMBL/GenBank/DDBJ databases">
        <authorList>
            <person name="Lanie J.A."/>
            <person name="Ng W.-L."/>
            <person name="Kazmierczak K.M."/>
            <person name="Andrzejewski T.M."/>
            <person name="Davidsen T.M."/>
            <person name="Wayne K.J."/>
            <person name="Tettelin H."/>
            <person name="Glass J.I."/>
            <person name="Rusch D."/>
            <person name="Podicherti R."/>
            <person name="Tsui H.-C.T."/>
            <person name="Winkler M.E."/>
        </authorList>
    </citation>
    <scope>NUCLEOTIDE SEQUENCE</scope>
</reference>
<feature type="domain" description="ABC transmembrane type-1" evidence="9">
    <location>
        <begin position="190"/>
        <end position="382"/>
    </location>
</feature>
<keyword evidence="3" id="KW-1003">Cell membrane</keyword>
<feature type="transmembrane region" description="Helical" evidence="8">
    <location>
        <begin position="257"/>
        <end position="275"/>
    </location>
</feature>
<evidence type="ECO:0000256" key="1">
    <source>
        <dbReference type="ARBA" id="ARBA00004429"/>
    </source>
</evidence>
<feature type="transmembrane region" description="Helical" evidence="8">
    <location>
        <begin position="228"/>
        <end position="251"/>
    </location>
</feature>
<evidence type="ECO:0000259" key="9">
    <source>
        <dbReference type="PROSITE" id="PS50928"/>
    </source>
</evidence>
<keyword evidence="2" id="KW-0813">Transport</keyword>
<dbReference type="CDD" id="cd06261">
    <property type="entry name" value="TM_PBP2"/>
    <property type="match status" value="2"/>
</dbReference>
<dbReference type="Pfam" id="PF00528">
    <property type="entry name" value="BPD_transp_1"/>
    <property type="match status" value="2"/>
</dbReference>
<feature type="transmembrane region" description="Helical" evidence="8">
    <location>
        <begin position="53"/>
        <end position="75"/>
    </location>
</feature>
<dbReference type="PANTHER" id="PTHR43357">
    <property type="entry name" value="INNER MEMBRANE ABC TRANSPORTER PERMEASE PROTEIN YDCV"/>
    <property type="match status" value="1"/>
</dbReference>
<feature type="transmembrane region" description="Helical" evidence="8">
    <location>
        <begin position="95"/>
        <end position="112"/>
    </location>
</feature>
<evidence type="ECO:0000313" key="10">
    <source>
        <dbReference type="EMBL" id="SUZ94433.1"/>
    </source>
</evidence>
<evidence type="ECO:0000256" key="7">
    <source>
        <dbReference type="ARBA" id="ARBA00023136"/>
    </source>
</evidence>
<accession>A0A381RZT8</accession>
<dbReference type="InterPro" id="IPR000515">
    <property type="entry name" value="MetI-like"/>
</dbReference>
<protein>
    <recommendedName>
        <fullName evidence="9">ABC transmembrane type-1 domain-containing protein</fullName>
    </recommendedName>
</protein>
<dbReference type="EMBL" id="UINC01002234">
    <property type="protein sequence ID" value="SUZ94433.1"/>
    <property type="molecule type" value="Genomic_DNA"/>
</dbReference>
<evidence type="ECO:0000256" key="3">
    <source>
        <dbReference type="ARBA" id="ARBA00022475"/>
    </source>
</evidence>